<dbReference type="Proteomes" id="UP000008810">
    <property type="component" value="Chromosome 1"/>
</dbReference>
<dbReference type="AlphaFoldDB" id="A0A2K2DI02"/>
<feature type="chain" id="PRO_5036043391" description="Secreted protein" evidence="1">
    <location>
        <begin position="19"/>
        <end position="66"/>
    </location>
</feature>
<organism evidence="2">
    <name type="scientific">Brachypodium distachyon</name>
    <name type="common">Purple false brome</name>
    <name type="synonym">Trachynia distachya</name>
    <dbReference type="NCBI Taxonomy" id="15368"/>
    <lineage>
        <taxon>Eukaryota</taxon>
        <taxon>Viridiplantae</taxon>
        <taxon>Streptophyta</taxon>
        <taxon>Embryophyta</taxon>
        <taxon>Tracheophyta</taxon>
        <taxon>Spermatophyta</taxon>
        <taxon>Magnoliopsida</taxon>
        <taxon>Liliopsida</taxon>
        <taxon>Poales</taxon>
        <taxon>Poaceae</taxon>
        <taxon>BOP clade</taxon>
        <taxon>Pooideae</taxon>
        <taxon>Stipodae</taxon>
        <taxon>Brachypodieae</taxon>
        <taxon>Brachypodium</taxon>
    </lineage>
</organism>
<proteinExistence type="predicted"/>
<evidence type="ECO:0000313" key="3">
    <source>
        <dbReference type="EnsemblPlants" id="PNT73910"/>
    </source>
</evidence>
<reference evidence="2 3" key="1">
    <citation type="journal article" date="2010" name="Nature">
        <title>Genome sequencing and analysis of the model grass Brachypodium distachyon.</title>
        <authorList>
            <consortium name="International Brachypodium Initiative"/>
        </authorList>
    </citation>
    <scope>NUCLEOTIDE SEQUENCE [LARGE SCALE GENOMIC DNA]</scope>
    <source>
        <strain evidence="2 3">Bd21</strain>
    </source>
</reference>
<dbReference type="InParanoid" id="A0A2K2DI02"/>
<reference evidence="2" key="2">
    <citation type="submission" date="2017-06" db="EMBL/GenBank/DDBJ databases">
        <title>WGS assembly of Brachypodium distachyon.</title>
        <authorList>
            <consortium name="The International Brachypodium Initiative"/>
            <person name="Lucas S."/>
            <person name="Harmon-Smith M."/>
            <person name="Lail K."/>
            <person name="Tice H."/>
            <person name="Grimwood J."/>
            <person name="Bruce D."/>
            <person name="Barry K."/>
            <person name="Shu S."/>
            <person name="Lindquist E."/>
            <person name="Wang M."/>
            <person name="Pitluck S."/>
            <person name="Vogel J.P."/>
            <person name="Garvin D.F."/>
            <person name="Mockler T.C."/>
            <person name="Schmutz J."/>
            <person name="Rokhsar D."/>
            <person name="Bevan M.W."/>
        </authorList>
    </citation>
    <scope>NUCLEOTIDE SEQUENCE</scope>
    <source>
        <strain evidence="2">Bd21</strain>
    </source>
</reference>
<protein>
    <recommendedName>
        <fullName evidence="5">Secreted protein</fullName>
    </recommendedName>
</protein>
<dbReference type="EMBL" id="CM000880">
    <property type="protein sequence ID" value="PNT73910.1"/>
    <property type="molecule type" value="Genomic_DNA"/>
</dbReference>
<dbReference type="Gramene" id="PNT73910">
    <property type="protein sequence ID" value="PNT73910"/>
    <property type="gene ID" value="BRADI_1g04015v3"/>
</dbReference>
<name>A0A2K2DI02_BRADI</name>
<evidence type="ECO:0000313" key="2">
    <source>
        <dbReference type="EMBL" id="PNT73910.1"/>
    </source>
</evidence>
<gene>
    <name evidence="2" type="ORF">BRADI_1g04015v3</name>
</gene>
<keyword evidence="4" id="KW-1185">Reference proteome</keyword>
<keyword evidence="1" id="KW-0732">Signal</keyword>
<feature type="signal peptide" evidence="1">
    <location>
        <begin position="1"/>
        <end position="18"/>
    </location>
</feature>
<evidence type="ECO:0000313" key="4">
    <source>
        <dbReference type="Proteomes" id="UP000008810"/>
    </source>
</evidence>
<sequence>MRRGAWHVWSIYVLGVEAASSRQREGAHRIRPGPSPACLTVLTPMMIAAASENIERRKTVFVPFPI</sequence>
<dbReference type="EnsemblPlants" id="PNT73910">
    <property type="protein sequence ID" value="PNT73910"/>
    <property type="gene ID" value="BRADI_1g04015v3"/>
</dbReference>
<evidence type="ECO:0000256" key="1">
    <source>
        <dbReference type="SAM" id="SignalP"/>
    </source>
</evidence>
<evidence type="ECO:0008006" key="5">
    <source>
        <dbReference type="Google" id="ProtNLM"/>
    </source>
</evidence>
<reference evidence="3" key="3">
    <citation type="submission" date="2018-08" db="UniProtKB">
        <authorList>
            <consortium name="EnsemblPlants"/>
        </authorList>
    </citation>
    <scope>IDENTIFICATION</scope>
    <source>
        <strain evidence="3">cv. Bd21</strain>
    </source>
</reference>
<accession>A0A2K2DI02</accession>